<organism evidence="2 3">
    <name type="scientific">Vespula pensylvanica</name>
    <name type="common">Western yellow jacket</name>
    <name type="synonym">Wasp</name>
    <dbReference type="NCBI Taxonomy" id="30213"/>
    <lineage>
        <taxon>Eukaryota</taxon>
        <taxon>Metazoa</taxon>
        <taxon>Ecdysozoa</taxon>
        <taxon>Arthropoda</taxon>
        <taxon>Hexapoda</taxon>
        <taxon>Insecta</taxon>
        <taxon>Pterygota</taxon>
        <taxon>Neoptera</taxon>
        <taxon>Endopterygota</taxon>
        <taxon>Hymenoptera</taxon>
        <taxon>Apocrita</taxon>
        <taxon>Aculeata</taxon>
        <taxon>Vespoidea</taxon>
        <taxon>Vespidae</taxon>
        <taxon>Vespinae</taxon>
        <taxon>Vespula</taxon>
    </lineage>
</organism>
<proteinExistence type="predicted"/>
<feature type="region of interest" description="Disordered" evidence="1">
    <location>
        <begin position="1"/>
        <end position="20"/>
    </location>
</feature>
<evidence type="ECO:0000313" key="2">
    <source>
        <dbReference type="EMBL" id="KAF7406664.1"/>
    </source>
</evidence>
<keyword evidence="3" id="KW-1185">Reference proteome</keyword>
<protein>
    <submittedName>
        <fullName evidence="2">Uncharacterized protein</fullName>
    </submittedName>
</protein>
<name>A0A834KKW0_VESPE</name>
<reference evidence="2" key="1">
    <citation type="journal article" date="2020" name="G3 (Bethesda)">
        <title>High-Quality Assemblies for Three Invasive Social Wasps from the &lt;i&gt;Vespula&lt;/i&gt; Genus.</title>
        <authorList>
            <person name="Harrop T.W.R."/>
            <person name="Guhlin J."/>
            <person name="McLaughlin G.M."/>
            <person name="Permina E."/>
            <person name="Stockwell P."/>
            <person name="Gilligan J."/>
            <person name="Le Lec M.F."/>
            <person name="Gruber M.A.M."/>
            <person name="Quinn O."/>
            <person name="Lovegrove M."/>
            <person name="Duncan E.J."/>
            <person name="Remnant E.J."/>
            <person name="Van Eeckhoven J."/>
            <person name="Graham B."/>
            <person name="Knapp R.A."/>
            <person name="Langford K.W."/>
            <person name="Kronenberg Z."/>
            <person name="Press M.O."/>
            <person name="Eacker S.M."/>
            <person name="Wilson-Rankin E.E."/>
            <person name="Purcell J."/>
            <person name="Lester P.J."/>
            <person name="Dearden P.K."/>
        </authorList>
    </citation>
    <scope>NUCLEOTIDE SEQUENCE</scope>
    <source>
        <strain evidence="2">Volc-1</strain>
    </source>
</reference>
<dbReference type="EMBL" id="JACSDY010000015">
    <property type="protein sequence ID" value="KAF7406664.1"/>
    <property type="molecule type" value="Genomic_DNA"/>
</dbReference>
<evidence type="ECO:0000256" key="1">
    <source>
        <dbReference type="SAM" id="MobiDB-lite"/>
    </source>
</evidence>
<gene>
    <name evidence="2" type="ORF">H0235_014320</name>
</gene>
<dbReference type="AlphaFoldDB" id="A0A834KKW0"/>
<evidence type="ECO:0000313" key="3">
    <source>
        <dbReference type="Proteomes" id="UP000600918"/>
    </source>
</evidence>
<sequence>MIAFSLSESDTDTSCEGTTRVEPSGRDTRFECTECDVELCADTYFKDYHRAKGEQPLLRGLNLSLVYANGISTKFPTNFLAY</sequence>
<dbReference type="Proteomes" id="UP000600918">
    <property type="component" value="Unassembled WGS sequence"/>
</dbReference>
<accession>A0A834KKW0</accession>
<feature type="compositionally biased region" description="Polar residues" evidence="1">
    <location>
        <begin position="1"/>
        <end position="17"/>
    </location>
</feature>
<comment type="caution">
    <text evidence="2">The sequence shown here is derived from an EMBL/GenBank/DDBJ whole genome shotgun (WGS) entry which is preliminary data.</text>
</comment>